<organism evidence="1">
    <name type="scientific">marine sediment metagenome</name>
    <dbReference type="NCBI Taxonomy" id="412755"/>
    <lineage>
        <taxon>unclassified sequences</taxon>
        <taxon>metagenomes</taxon>
        <taxon>ecological metagenomes</taxon>
    </lineage>
</organism>
<dbReference type="AlphaFoldDB" id="X1TA54"/>
<accession>X1TA54</accession>
<name>X1TA54_9ZZZZ</name>
<reference evidence="1" key="1">
    <citation type="journal article" date="2014" name="Front. Microbiol.">
        <title>High frequency of phylogenetically diverse reductive dehalogenase-homologous genes in deep subseafloor sedimentary metagenomes.</title>
        <authorList>
            <person name="Kawai M."/>
            <person name="Futagami T."/>
            <person name="Toyoda A."/>
            <person name="Takaki Y."/>
            <person name="Nishi S."/>
            <person name="Hori S."/>
            <person name="Arai W."/>
            <person name="Tsubouchi T."/>
            <person name="Morono Y."/>
            <person name="Uchiyama I."/>
            <person name="Ito T."/>
            <person name="Fujiyama A."/>
            <person name="Inagaki F."/>
            <person name="Takami H."/>
        </authorList>
    </citation>
    <scope>NUCLEOTIDE SEQUENCE</scope>
    <source>
        <strain evidence="1">Expedition CK06-06</strain>
    </source>
</reference>
<feature type="non-terminal residue" evidence="1">
    <location>
        <position position="1"/>
    </location>
</feature>
<dbReference type="EMBL" id="BARW01010490">
    <property type="protein sequence ID" value="GAI76899.1"/>
    <property type="molecule type" value="Genomic_DNA"/>
</dbReference>
<gene>
    <name evidence="1" type="ORF">S12H4_20629</name>
</gene>
<protein>
    <submittedName>
        <fullName evidence="1">Uncharacterized protein</fullName>
    </submittedName>
</protein>
<evidence type="ECO:0000313" key="1">
    <source>
        <dbReference type="EMBL" id="GAI76899.1"/>
    </source>
</evidence>
<proteinExistence type="predicted"/>
<sequence>DHVGMAFTRYGSDPLDTVEAAVHVIMFWMQYV</sequence>
<comment type="caution">
    <text evidence="1">The sequence shown here is derived from an EMBL/GenBank/DDBJ whole genome shotgun (WGS) entry which is preliminary data.</text>
</comment>